<protein>
    <submittedName>
        <fullName evidence="1">Uncharacterized protein</fullName>
    </submittedName>
</protein>
<organism evidence="1">
    <name type="scientific">Ophidiomyces ophidiicola</name>
    <dbReference type="NCBI Taxonomy" id="1387563"/>
    <lineage>
        <taxon>Eukaryota</taxon>
        <taxon>Fungi</taxon>
        <taxon>Dikarya</taxon>
        <taxon>Ascomycota</taxon>
        <taxon>Pezizomycotina</taxon>
        <taxon>Eurotiomycetes</taxon>
        <taxon>Eurotiomycetidae</taxon>
        <taxon>Onygenales</taxon>
        <taxon>Onygenaceae</taxon>
        <taxon>Ophidiomyces</taxon>
    </lineage>
</organism>
<gene>
    <name evidence="1" type="ORF">LOY88_005135</name>
</gene>
<evidence type="ECO:0000313" key="1">
    <source>
        <dbReference type="EMBL" id="KAI2383666.1"/>
    </source>
</evidence>
<proteinExistence type="predicted"/>
<accession>A0ACB8US05</accession>
<comment type="caution">
    <text evidence="1">The sequence shown here is derived from an EMBL/GenBank/DDBJ whole genome shotgun (WGS) entry which is preliminary data.</text>
</comment>
<dbReference type="EMBL" id="JALBCA010000086">
    <property type="protein sequence ID" value="KAI2383666.1"/>
    <property type="molecule type" value="Genomic_DNA"/>
</dbReference>
<name>A0ACB8US05_9EURO</name>
<reference evidence="1" key="1">
    <citation type="journal article" date="2022" name="bioRxiv">
        <title>Population genetic analysis of Ophidiomyces ophidiicola, the causative agent of snake fungal disease, indicates recent introductions to the USA.</title>
        <authorList>
            <person name="Ladner J.T."/>
            <person name="Palmer J.M."/>
            <person name="Ettinger C.L."/>
            <person name="Stajich J.E."/>
            <person name="Farrell T.M."/>
            <person name="Glorioso B.M."/>
            <person name="Lawson B."/>
            <person name="Price S.J."/>
            <person name="Stengle A.G."/>
            <person name="Grear D.A."/>
            <person name="Lorch J.M."/>
        </authorList>
    </citation>
    <scope>NUCLEOTIDE SEQUENCE</scope>
    <source>
        <strain evidence="1">NWHC 24266-5</strain>
    </source>
</reference>
<sequence>MPHFTIHVVSDTVCPWCYVGKKNLDAAIALYQAAHPDTAATDTFSITWQPFMLNPHAPLPSIDKQAYYTQRFGADRAQAMHARVARAGAAVGIAFRFGGRTGSSRDSHRLIQLGHKQGVQTRVVEQLFAAYFEHEQDITAIEVLVGAGVRAGLDEREVREWLETGSGGEDVDREVEEARARGVQGVPCFVVQGRYRVEGAGAPGQFLDVFEEIREQECRE</sequence>